<dbReference type="SUPFAM" id="SSF54160">
    <property type="entry name" value="Chromo domain-like"/>
    <property type="match status" value="1"/>
</dbReference>
<gene>
    <name evidence="2" type="ORF">L596_001256</name>
</gene>
<dbReference type="EMBL" id="AZBU02000001">
    <property type="protein sequence ID" value="TMS33524.1"/>
    <property type="molecule type" value="Genomic_DNA"/>
</dbReference>
<feature type="region of interest" description="Disordered" evidence="1">
    <location>
        <begin position="1"/>
        <end position="49"/>
    </location>
</feature>
<reference evidence="2 3" key="1">
    <citation type="journal article" date="2015" name="Genome Biol.">
        <title>Comparative genomics of Steinernema reveals deeply conserved gene regulatory networks.</title>
        <authorList>
            <person name="Dillman A.R."/>
            <person name="Macchietto M."/>
            <person name="Porter C.F."/>
            <person name="Rogers A."/>
            <person name="Williams B."/>
            <person name="Antoshechkin I."/>
            <person name="Lee M.M."/>
            <person name="Goodwin Z."/>
            <person name="Lu X."/>
            <person name="Lewis E.E."/>
            <person name="Goodrich-Blair H."/>
            <person name="Stock S.P."/>
            <person name="Adams B.J."/>
            <person name="Sternberg P.W."/>
            <person name="Mortazavi A."/>
        </authorList>
    </citation>
    <scope>NUCLEOTIDE SEQUENCE [LARGE SCALE GENOMIC DNA]</scope>
    <source>
        <strain evidence="2 3">ALL</strain>
    </source>
</reference>
<feature type="compositionally biased region" description="Basic and acidic residues" evidence="1">
    <location>
        <begin position="15"/>
        <end position="24"/>
    </location>
</feature>
<dbReference type="CDD" id="cd00024">
    <property type="entry name" value="CD_CSD"/>
    <property type="match status" value="1"/>
</dbReference>
<evidence type="ECO:0000313" key="2">
    <source>
        <dbReference type="EMBL" id="TMS33524.1"/>
    </source>
</evidence>
<keyword evidence="3" id="KW-1185">Reference proteome</keyword>
<evidence type="ECO:0000313" key="3">
    <source>
        <dbReference type="Proteomes" id="UP000298663"/>
    </source>
</evidence>
<proteinExistence type="predicted"/>
<reference evidence="2 3" key="2">
    <citation type="journal article" date="2019" name="G3 (Bethesda)">
        <title>Hybrid Assembly of the Genome of the Entomopathogenic Nematode Steinernema carpocapsae Identifies the X-Chromosome.</title>
        <authorList>
            <person name="Serra L."/>
            <person name="Macchietto M."/>
            <person name="Macias-Munoz A."/>
            <person name="McGill C.J."/>
            <person name="Rodriguez I.M."/>
            <person name="Rodriguez B."/>
            <person name="Murad R."/>
            <person name="Mortazavi A."/>
        </authorList>
    </citation>
    <scope>NUCLEOTIDE SEQUENCE [LARGE SCALE GENOMIC DNA]</scope>
    <source>
        <strain evidence="2 3">ALL</strain>
    </source>
</reference>
<sequence>MPPKKNKAKAKKVHSVKETKKVDPVEDIEVIEEEKTEDSTLNEPSENPGVPDYVKEIDEILGGRVIGGQLHYVVRWKNTTEKASEVHGQVSELLDHYQLRNRIGRNIRIISYRIIEDSSEDMSDPKYDVTQHFLFMIAYKKNEQTYVSYKFMELYFPKELILFLMPILACPEALQIRPIRFDLDL</sequence>
<evidence type="ECO:0000256" key="1">
    <source>
        <dbReference type="SAM" id="MobiDB-lite"/>
    </source>
</evidence>
<dbReference type="Proteomes" id="UP000298663">
    <property type="component" value="Unassembled WGS sequence"/>
</dbReference>
<feature type="compositionally biased region" description="Basic residues" evidence="1">
    <location>
        <begin position="1"/>
        <end position="14"/>
    </location>
</feature>
<dbReference type="InterPro" id="IPR016197">
    <property type="entry name" value="Chromo-like_dom_sf"/>
</dbReference>
<comment type="caution">
    <text evidence="2">The sequence shown here is derived from an EMBL/GenBank/DDBJ whole genome shotgun (WGS) entry which is preliminary data.</text>
</comment>
<organism evidence="2 3">
    <name type="scientific">Steinernema carpocapsae</name>
    <name type="common">Entomopathogenic nematode</name>
    <dbReference type="NCBI Taxonomy" id="34508"/>
    <lineage>
        <taxon>Eukaryota</taxon>
        <taxon>Metazoa</taxon>
        <taxon>Ecdysozoa</taxon>
        <taxon>Nematoda</taxon>
        <taxon>Chromadorea</taxon>
        <taxon>Rhabditida</taxon>
        <taxon>Tylenchina</taxon>
        <taxon>Panagrolaimomorpha</taxon>
        <taxon>Strongyloidoidea</taxon>
        <taxon>Steinernematidae</taxon>
        <taxon>Steinernema</taxon>
    </lineage>
</organism>
<feature type="compositionally biased region" description="Acidic residues" evidence="1">
    <location>
        <begin position="25"/>
        <end position="36"/>
    </location>
</feature>
<name>A0A4U8UKQ8_STECR</name>
<evidence type="ECO:0008006" key="4">
    <source>
        <dbReference type="Google" id="ProtNLM"/>
    </source>
</evidence>
<protein>
    <recommendedName>
        <fullName evidence="4">Chromo domain-containing protein</fullName>
    </recommendedName>
</protein>
<accession>A0A4U8UKQ8</accession>
<dbReference type="AlphaFoldDB" id="A0A4U8UKQ8"/>